<protein>
    <recommendedName>
        <fullName evidence="6">Urease accessory protein UreD</fullName>
    </recommendedName>
</protein>
<dbReference type="PANTHER" id="PTHR33643:SF1">
    <property type="entry name" value="UREASE ACCESSORY PROTEIN D"/>
    <property type="match status" value="1"/>
</dbReference>
<name>A0A7S0GTU0_9EUKA</name>
<dbReference type="EMBL" id="HBEM01008008">
    <property type="protein sequence ID" value="CAD8439971.1"/>
    <property type="molecule type" value="Transcribed_RNA"/>
</dbReference>
<dbReference type="AlphaFoldDB" id="A0A7S0GTU0"/>
<dbReference type="InterPro" id="IPR002639">
    <property type="entry name" value="UreF"/>
</dbReference>
<dbReference type="GO" id="GO:0016151">
    <property type="term" value="F:nickel cation binding"/>
    <property type="evidence" value="ECO:0007669"/>
    <property type="project" value="InterPro"/>
</dbReference>
<evidence type="ECO:0000256" key="4">
    <source>
        <dbReference type="SAM" id="MobiDB-lite"/>
    </source>
</evidence>
<dbReference type="Pfam" id="PF01774">
    <property type="entry name" value="UreD"/>
    <property type="match status" value="1"/>
</dbReference>
<feature type="compositionally biased region" description="Polar residues" evidence="4">
    <location>
        <begin position="346"/>
        <end position="356"/>
    </location>
</feature>
<reference evidence="5" key="1">
    <citation type="submission" date="2021-01" db="EMBL/GenBank/DDBJ databases">
        <authorList>
            <person name="Corre E."/>
            <person name="Pelletier E."/>
            <person name="Niang G."/>
            <person name="Scheremetjew M."/>
            <person name="Finn R."/>
            <person name="Kale V."/>
            <person name="Holt S."/>
            <person name="Cochrane G."/>
            <person name="Meng A."/>
            <person name="Brown T."/>
            <person name="Cohen L."/>
        </authorList>
    </citation>
    <scope>NUCLEOTIDE SEQUENCE</scope>
    <source>
        <strain evidence="5">CCMP2058</strain>
    </source>
</reference>
<comment type="similarity">
    <text evidence="3">Belongs to the UreF family.</text>
</comment>
<evidence type="ECO:0000256" key="2">
    <source>
        <dbReference type="ARBA" id="ARBA00023186"/>
    </source>
</evidence>
<sequence length="659" mass="71051">MESAEALDTGSAVCLMGGYGGGMLGGDSFRVNITVEDNATLQLGTQSSTKVYKSPAQSHLHSKATTLMEMDATVGAGGLLVVTPDSVVPFKNARFSQKQAIYLHQPSISEGAASGGSCVVVDICSAGRSMYGGGGGFEGFNSHDGPGERWQFDLFESRIDVHQVGYEIKGKKNDGKNKGQMRSLVTESVRLQAETRGETAWGMDIYHKMESFASVIIAGPRTVNLAANVERVARQVNVQLGKSEGLRISPKWALGKDATLTSPSDPAKPTTSLPPLEKKVIMSVSRHDAEIDLQLDSDTIQVPVVVARIASESAEDIIRVLHHCLAPLESELGEAPYHDRIHARNLPTTAQSPASSDSRDFDEKTSREARKDSTDTLTHGTSDAAGPTRKTKQSWGALWSLMTLSDAALPTGGFAHSGGLEAAKYLRLLGNKKGSPQSPQELERNLKEFVRSSVISQISLQAPFCTSASRLARTHLGVDLNEGRQELRKGKGLEDEYLALDMHLDTFLVANPPARRASLSQGRALMRLAPMWLRHRDDEENRQACKIISRILDLVEASDCRGHLAITHGIVAETLNIDIFSSIECLAFSSLRDVVAAAIRLDLIGPSRAIALQASLEQEVSEAVMLAMQLGPSEAATCAPLLEAAHLAHDTMDVRLFQS</sequence>
<dbReference type="Pfam" id="PF01730">
    <property type="entry name" value="UreF"/>
    <property type="match status" value="1"/>
</dbReference>
<evidence type="ECO:0000256" key="3">
    <source>
        <dbReference type="ARBA" id="ARBA00046339"/>
    </source>
</evidence>
<feature type="compositionally biased region" description="Basic and acidic residues" evidence="4">
    <location>
        <begin position="357"/>
        <end position="374"/>
    </location>
</feature>
<dbReference type="InterPro" id="IPR038277">
    <property type="entry name" value="UreF_sf"/>
</dbReference>
<organism evidence="5">
    <name type="scientific">Amorphochlora amoebiformis</name>
    <dbReference type="NCBI Taxonomy" id="1561963"/>
    <lineage>
        <taxon>Eukaryota</taxon>
        <taxon>Sar</taxon>
        <taxon>Rhizaria</taxon>
        <taxon>Cercozoa</taxon>
        <taxon>Chlorarachniophyceae</taxon>
        <taxon>Amorphochlora</taxon>
    </lineage>
</organism>
<evidence type="ECO:0008006" key="6">
    <source>
        <dbReference type="Google" id="ProtNLM"/>
    </source>
</evidence>
<feature type="region of interest" description="Disordered" evidence="4">
    <location>
        <begin position="345"/>
        <end position="391"/>
    </location>
</feature>
<keyword evidence="2" id="KW-0143">Chaperone</keyword>
<evidence type="ECO:0000256" key="1">
    <source>
        <dbReference type="ARBA" id="ARBA00007177"/>
    </source>
</evidence>
<dbReference type="PANTHER" id="PTHR33643">
    <property type="entry name" value="UREASE ACCESSORY PROTEIN D"/>
    <property type="match status" value="1"/>
</dbReference>
<proteinExistence type="inferred from homology"/>
<accession>A0A7S0GTU0</accession>
<dbReference type="InterPro" id="IPR002669">
    <property type="entry name" value="UreD"/>
</dbReference>
<dbReference type="Gene3D" id="1.10.4190.10">
    <property type="entry name" value="Urease accessory protein UreF"/>
    <property type="match status" value="1"/>
</dbReference>
<evidence type="ECO:0000313" key="5">
    <source>
        <dbReference type="EMBL" id="CAD8439971.1"/>
    </source>
</evidence>
<comment type="similarity">
    <text evidence="1">Belongs to the UreD family.</text>
</comment>
<gene>
    <name evidence="5" type="ORF">LAMO00422_LOCUS5621</name>
</gene>